<sequence>MYYKNETNSEQINAGLISRLKSKQLTILPPVLIRKQNISNFDENRWIDKIVNTNAYDSTSQHNTTQPDNKYKSRRASSLYSLHSQTKSQSELQLKIKTDKRPSPKQFNQYNKWFIPPNKRFIDLQAETQDYIQEQYIQEQYRQKQSQYNNMIRQSKHLTQFIRDFQKQHKRSPTFIHQD</sequence>
<protein>
    <submittedName>
        <fullName evidence="2">Uncharacterized protein</fullName>
    </submittedName>
</protein>
<feature type="compositionally biased region" description="Polar residues" evidence="1">
    <location>
        <begin position="57"/>
        <end position="68"/>
    </location>
</feature>
<evidence type="ECO:0000313" key="2">
    <source>
        <dbReference type="EMBL" id="CAD8105227.1"/>
    </source>
</evidence>
<evidence type="ECO:0000313" key="3">
    <source>
        <dbReference type="Proteomes" id="UP000692954"/>
    </source>
</evidence>
<evidence type="ECO:0000256" key="1">
    <source>
        <dbReference type="SAM" id="MobiDB-lite"/>
    </source>
</evidence>
<reference evidence="2" key="1">
    <citation type="submission" date="2021-01" db="EMBL/GenBank/DDBJ databases">
        <authorList>
            <consortium name="Genoscope - CEA"/>
            <person name="William W."/>
        </authorList>
    </citation>
    <scope>NUCLEOTIDE SEQUENCE</scope>
</reference>
<keyword evidence="3" id="KW-1185">Reference proteome</keyword>
<dbReference type="AlphaFoldDB" id="A0A8S1PPD1"/>
<dbReference type="Proteomes" id="UP000692954">
    <property type="component" value="Unassembled WGS sequence"/>
</dbReference>
<proteinExistence type="predicted"/>
<name>A0A8S1PPD1_9CILI</name>
<comment type="caution">
    <text evidence="2">The sequence shown here is derived from an EMBL/GenBank/DDBJ whole genome shotgun (WGS) entry which is preliminary data.</text>
</comment>
<dbReference type="EMBL" id="CAJJDN010000084">
    <property type="protein sequence ID" value="CAD8105227.1"/>
    <property type="molecule type" value="Genomic_DNA"/>
</dbReference>
<gene>
    <name evidence="2" type="ORF">PSON_ATCC_30995.1.T0840032</name>
</gene>
<organism evidence="2 3">
    <name type="scientific">Paramecium sonneborni</name>
    <dbReference type="NCBI Taxonomy" id="65129"/>
    <lineage>
        <taxon>Eukaryota</taxon>
        <taxon>Sar</taxon>
        <taxon>Alveolata</taxon>
        <taxon>Ciliophora</taxon>
        <taxon>Intramacronucleata</taxon>
        <taxon>Oligohymenophorea</taxon>
        <taxon>Peniculida</taxon>
        <taxon>Parameciidae</taxon>
        <taxon>Paramecium</taxon>
    </lineage>
</organism>
<feature type="region of interest" description="Disordered" evidence="1">
    <location>
        <begin position="57"/>
        <end position="78"/>
    </location>
</feature>
<accession>A0A8S1PPD1</accession>